<comment type="cofactor">
    <cofactor evidence="1">
        <name>FAD</name>
        <dbReference type="ChEBI" id="CHEBI:57692"/>
    </cofactor>
</comment>
<evidence type="ECO:0000313" key="8">
    <source>
        <dbReference type="EMBL" id="CAB3675299.1"/>
    </source>
</evidence>
<dbReference type="InterPro" id="IPR006076">
    <property type="entry name" value="FAD-dep_OxRdtase"/>
</dbReference>
<name>A0A6S7A4U3_9BURK</name>
<keyword evidence="5 8" id="KW-0560">Oxidoreductase</keyword>
<reference evidence="8 9" key="1">
    <citation type="submission" date="2020-04" db="EMBL/GenBank/DDBJ databases">
        <authorList>
            <person name="De Canck E."/>
        </authorList>
    </citation>
    <scope>NUCLEOTIDE SEQUENCE [LARGE SCALE GENOMIC DNA]</scope>
    <source>
        <strain evidence="8 9">LMG 3441</strain>
    </source>
</reference>
<evidence type="ECO:0000256" key="1">
    <source>
        <dbReference type="ARBA" id="ARBA00001974"/>
    </source>
</evidence>
<dbReference type="InterPro" id="IPR000447">
    <property type="entry name" value="G3P_DH_FAD-dep"/>
</dbReference>
<proteinExistence type="inferred from homology"/>
<evidence type="ECO:0000259" key="6">
    <source>
        <dbReference type="Pfam" id="PF01266"/>
    </source>
</evidence>
<dbReference type="PANTHER" id="PTHR11985:SF15">
    <property type="entry name" value="GLYCEROL-3-PHOSPHATE DEHYDROGENASE, MITOCHONDRIAL"/>
    <property type="match status" value="1"/>
</dbReference>
<evidence type="ECO:0000256" key="5">
    <source>
        <dbReference type="ARBA" id="ARBA00023002"/>
    </source>
</evidence>
<dbReference type="Gene3D" id="1.10.8.870">
    <property type="entry name" value="Alpha-glycerophosphate oxidase, cap domain"/>
    <property type="match status" value="1"/>
</dbReference>
<dbReference type="PANTHER" id="PTHR11985">
    <property type="entry name" value="GLYCEROL-3-PHOSPHATE DEHYDROGENASE"/>
    <property type="match status" value="1"/>
</dbReference>
<accession>A0A6S7A4U3</accession>
<keyword evidence="3" id="KW-0285">Flavoprotein</keyword>
<dbReference type="InterPro" id="IPR036188">
    <property type="entry name" value="FAD/NAD-bd_sf"/>
</dbReference>
<dbReference type="SUPFAM" id="SSF51905">
    <property type="entry name" value="FAD/NAD(P)-binding domain"/>
    <property type="match status" value="1"/>
</dbReference>
<dbReference type="Pfam" id="PF01266">
    <property type="entry name" value="DAO"/>
    <property type="match status" value="1"/>
</dbReference>
<dbReference type="GO" id="GO:0046168">
    <property type="term" value="P:glycerol-3-phosphate catabolic process"/>
    <property type="evidence" value="ECO:0007669"/>
    <property type="project" value="TreeGrafter"/>
</dbReference>
<evidence type="ECO:0000313" key="9">
    <source>
        <dbReference type="Proteomes" id="UP000494269"/>
    </source>
</evidence>
<dbReference type="PRINTS" id="PR01001">
    <property type="entry name" value="FADG3PDH"/>
</dbReference>
<keyword evidence="4" id="KW-0274">FAD</keyword>
<organism evidence="8 9">
    <name type="scientific">Achromobacter kerstersii</name>
    <dbReference type="NCBI Taxonomy" id="1353890"/>
    <lineage>
        <taxon>Bacteria</taxon>
        <taxon>Pseudomonadati</taxon>
        <taxon>Pseudomonadota</taxon>
        <taxon>Betaproteobacteria</taxon>
        <taxon>Burkholderiales</taxon>
        <taxon>Alcaligenaceae</taxon>
        <taxon>Achromobacter</taxon>
    </lineage>
</organism>
<dbReference type="Pfam" id="PF16901">
    <property type="entry name" value="DAO_C"/>
    <property type="match status" value="1"/>
</dbReference>
<dbReference type="Proteomes" id="UP000494269">
    <property type="component" value="Unassembled WGS sequence"/>
</dbReference>
<evidence type="ECO:0000256" key="2">
    <source>
        <dbReference type="ARBA" id="ARBA00007330"/>
    </source>
</evidence>
<dbReference type="EC" id="1.1.1.402" evidence="8"/>
<dbReference type="Gene3D" id="3.30.9.10">
    <property type="entry name" value="D-Amino Acid Oxidase, subunit A, domain 2"/>
    <property type="match status" value="1"/>
</dbReference>
<dbReference type="InterPro" id="IPR031656">
    <property type="entry name" value="DAO_C"/>
</dbReference>
<dbReference type="GO" id="GO:0004368">
    <property type="term" value="F:glycerol-3-phosphate dehydrogenase (quinone) activity"/>
    <property type="evidence" value="ECO:0007669"/>
    <property type="project" value="InterPro"/>
</dbReference>
<dbReference type="AlphaFoldDB" id="A0A6S7A4U3"/>
<protein>
    <submittedName>
        <fullName evidence="8">D-erythritol 1-phosphate dehydrogenase</fullName>
        <ecNumber evidence="8">1.1.1.402</ecNumber>
    </submittedName>
</protein>
<evidence type="ECO:0000256" key="4">
    <source>
        <dbReference type="ARBA" id="ARBA00022827"/>
    </source>
</evidence>
<gene>
    <name evidence="8" type="primary">eryB</name>
    <name evidence="8" type="ORF">LMG3441_01291</name>
</gene>
<dbReference type="EMBL" id="CADIJQ010000001">
    <property type="protein sequence ID" value="CAB3675299.1"/>
    <property type="molecule type" value="Genomic_DNA"/>
</dbReference>
<sequence length="597" mass="63445">MTAANLPEMSPATLPYVRPASLAGRHFSTVIVGAGINGVGVFRDLSLQGVDCLIVDKGDFAAGASSAPSRMIHGGLRYLESGAFGLVAEATRERNLLLRNAPHLVRPLETVVPLSSRFGGLLGSVLRFAGFAASPGARGLFVVALGLRLYDRLGRRQRVMPGHRIARTPLADASLFGDSVRWTATYFDAWISHPEWLIQELMADAHADQPASLAANYCCVTACRGKTLTLHDEISGETVDVTADTVVNATGAWLDRSAGALEGAGSRVMGTKGSHLILDHPALRAALAGRMAYFEASDGRVCIVYPFMDRVLVGSTDIPVDDPDLAATEPAEIDYLLDVLGEVFPRLQFARKDVVYTYVGVRPLAQSDADKPGQISRSHAVAVDPPNAVRTVPLICLVGGKWTTFRSLAELAANHVLAQLGLPRLRTTETLPIGGGADWALDAAKRGHWIDNVQAQSGLPRARIAELADRYGSRAAVLAQAFAAAGDTPLQHAPAYSAAEIRMLCRDTGVRHLADLVIRRTLLAIGGRVSAALLEELADVAAAALGWSATRRREEWLACAATLRDRHFVDLAASKEASGSSLNAAVPADSISSPITT</sequence>
<evidence type="ECO:0000256" key="3">
    <source>
        <dbReference type="ARBA" id="ARBA00022630"/>
    </source>
</evidence>
<evidence type="ECO:0000259" key="7">
    <source>
        <dbReference type="Pfam" id="PF16901"/>
    </source>
</evidence>
<keyword evidence="9" id="KW-1185">Reference proteome</keyword>
<feature type="domain" description="FAD dependent oxidoreductase" evidence="6">
    <location>
        <begin position="30"/>
        <end position="375"/>
    </location>
</feature>
<comment type="similarity">
    <text evidence="2">Belongs to the FAD-dependent glycerol-3-phosphate dehydrogenase family.</text>
</comment>
<dbReference type="Gene3D" id="3.50.50.60">
    <property type="entry name" value="FAD/NAD(P)-binding domain"/>
    <property type="match status" value="1"/>
</dbReference>
<feature type="domain" description="Alpha-glycerophosphate oxidase C-terminal" evidence="7">
    <location>
        <begin position="427"/>
        <end position="552"/>
    </location>
</feature>
<dbReference type="InterPro" id="IPR038299">
    <property type="entry name" value="DAO_C_sf"/>
</dbReference>